<gene>
    <name evidence="1" type="ORF">IAC76_03080</name>
</gene>
<proteinExistence type="predicted"/>
<accession>A0A9D9DPE0</accession>
<comment type="caution">
    <text evidence="1">The sequence shown here is derived from an EMBL/GenBank/DDBJ whole genome shotgun (WGS) entry which is preliminary data.</text>
</comment>
<dbReference type="AlphaFoldDB" id="A0A9D9DPE0"/>
<reference evidence="1" key="1">
    <citation type="submission" date="2020-10" db="EMBL/GenBank/DDBJ databases">
        <authorList>
            <person name="Gilroy R."/>
        </authorList>
    </citation>
    <scope>NUCLEOTIDE SEQUENCE</scope>
    <source>
        <strain evidence="1">10192</strain>
    </source>
</reference>
<dbReference type="Proteomes" id="UP000823632">
    <property type="component" value="Unassembled WGS sequence"/>
</dbReference>
<evidence type="ECO:0000313" key="1">
    <source>
        <dbReference type="EMBL" id="MBO8430350.1"/>
    </source>
</evidence>
<protein>
    <submittedName>
        <fullName evidence="1">Uncharacterized protein</fullName>
    </submittedName>
</protein>
<reference evidence="1" key="2">
    <citation type="journal article" date="2021" name="PeerJ">
        <title>Extensive microbial diversity within the chicken gut microbiome revealed by metagenomics and culture.</title>
        <authorList>
            <person name="Gilroy R."/>
            <person name="Ravi A."/>
            <person name="Getino M."/>
            <person name="Pursley I."/>
            <person name="Horton D.L."/>
            <person name="Alikhan N.F."/>
            <person name="Baker D."/>
            <person name="Gharbi K."/>
            <person name="Hall N."/>
            <person name="Watson M."/>
            <person name="Adriaenssens E.M."/>
            <person name="Foster-Nyarko E."/>
            <person name="Jarju S."/>
            <person name="Secka A."/>
            <person name="Antonio M."/>
            <person name="Oren A."/>
            <person name="Chaudhuri R.R."/>
            <person name="La Ragione R."/>
            <person name="Hildebrand F."/>
            <person name="Pallen M.J."/>
        </authorList>
    </citation>
    <scope>NUCLEOTIDE SEQUENCE</scope>
    <source>
        <strain evidence="1">10192</strain>
    </source>
</reference>
<organism evidence="1 2">
    <name type="scientific">Candidatus Scatousia excrementipullorum</name>
    <dbReference type="NCBI Taxonomy" id="2840936"/>
    <lineage>
        <taxon>Bacteria</taxon>
        <taxon>Candidatus Scatousia</taxon>
    </lineage>
</organism>
<dbReference type="EMBL" id="JADIND010000067">
    <property type="protein sequence ID" value="MBO8430350.1"/>
    <property type="molecule type" value="Genomic_DNA"/>
</dbReference>
<sequence>MLVTLNPTISYTQPVKQKPVFCGNRFKYIKDIFIKSKNSTLPRVQGLSKITGITGRNVPGTTCNGAVTMKNFWAMVDPDTFDEIYAKGISTNKDGFPHCFLKAKADVPISTSFVHDCSVMYLYNKRTNTHALYHAAYDCEAKKIDFMLKTLMPEGITHGSITPGDSYWSDRHVYNLKNMFASMKRYNKNAIVNVYSESSKYPEIVGYNGKTYEILNKDVQNQLALNGYASDNGQASFRIVDLQGYNTFDRIEYNCKSLKDIKKLKHYFKKIAYNEEMIGMFHRLLAERAMNIKTINACKSIEESYELEQLFEADKLDNYWDVFRIKRENFLLKELQTIKDKTEFIDFYKRVINTPSHTLMKRLNAEIDVRFTLYNLE</sequence>
<name>A0A9D9DPE0_9BACT</name>
<evidence type="ECO:0000313" key="2">
    <source>
        <dbReference type="Proteomes" id="UP000823632"/>
    </source>
</evidence>